<name>A0A7C2AY81_9PSED</name>
<dbReference type="EMBL" id="DSIN01000019">
    <property type="protein sequence ID" value="HEF26412.1"/>
    <property type="molecule type" value="Genomic_DNA"/>
</dbReference>
<accession>A0A7C2AY81</accession>
<sequence length="296" mass="33355">MSISIPESTNVQSTSLMTITQPEIKRVVSASLHEAQQTPESPVTLSGRGLMMSRLFEGHAVEPTTVAYDPNLSTLFPTLFLLPEDRNLLSAVYEFANVKGADLAYVDDLAWSIAYYRKSDNGCEIIPQRPLKRFDTEGHEVSYSFNEESAKTAHRILNGSAFSTTVVDRGFLRFALDVDYSPMSSLNFRFLEQIVNKFSEKGDVVPDFGRQFDHFSLDHKNWIKNVSEQTYDISTVVPFLKGTTPDSRAALATRESADETAPFNREPSRSLREIIDAYLKDTSVPTLFETLMRTKR</sequence>
<dbReference type="AlphaFoldDB" id="A0A7C2AY81"/>
<comment type="caution">
    <text evidence="1">The sequence shown here is derived from an EMBL/GenBank/DDBJ whole genome shotgun (WGS) entry which is preliminary data.</text>
</comment>
<gene>
    <name evidence="1" type="ORF">ENP23_11590</name>
</gene>
<protein>
    <submittedName>
        <fullName evidence="1">Uncharacterized protein</fullName>
    </submittedName>
</protein>
<evidence type="ECO:0000313" key="1">
    <source>
        <dbReference type="EMBL" id="HEF26412.1"/>
    </source>
</evidence>
<organism evidence="1">
    <name type="scientific">Pseudomonas graminis</name>
    <dbReference type="NCBI Taxonomy" id="158627"/>
    <lineage>
        <taxon>Bacteria</taxon>
        <taxon>Pseudomonadati</taxon>
        <taxon>Pseudomonadota</taxon>
        <taxon>Gammaproteobacteria</taxon>
        <taxon>Pseudomonadales</taxon>
        <taxon>Pseudomonadaceae</taxon>
        <taxon>Pseudomonas</taxon>
    </lineage>
</organism>
<proteinExistence type="predicted"/>
<reference evidence="1" key="1">
    <citation type="journal article" date="2020" name="mSystems">
        <title>Genome- and Community-Level Interaction Insights into Carbon Utilization and Element Cycling Functions of Hydrothermarchaeota in Hydrothermal Sediment.</title>
        <authorList>
            <person name="Zhou Z."/>
            <person name="Liu Y."/>
            <person name="Xu W."/>
            <person name="Pan J."/>
            <person name="Luo Z.H."/>
            <person name="Li M."/>
        </authorList>
    </citation>
    <scope>NUCLEOTIDE SEQUENCE [LARGE SCALE GENOMIC DNA]</scope>
    <source>
        <strain evidence="1">SpSt-200</strain>
    </source>
</reference>